<dbReference type="GO" id="GO:0045338">
    <property type="term" value="P:farnesyl diphosphate metabolic process"/>
    <property type="evidence" value="ECO:0007669"/>
    <property type="project" value="InterPro"/>
</dbReference>
<dbReference type="AlphaFoldDB" id="A0A1D1Z2W5"/>
<evidence type="ECO:0000313" key="1">
    <source>
        <dbReference type="EMBL" id="JAT61247.1"/>
    </source>
</evidence>
<organism evidence="1">
    <name type="scientific">Anthurium amnicola</name>
    <dbReference type="NCBI Taxonomy" id="1678845"/>
    <lineage>
        <taxon>Eukaryota</taxon>
        <taxon>Viridiplantae</taxon>
        <taxon>Streptophyta</taxon>
        <taxon>Embryophyta</taxon>
        <taxon>Tracheophyta</taxon>
        <taxon>Spermatophyta</taxon>
        <taxon>Magnoliopsida</taxon>
        <taxon>Liliopsida</taxon>
        <taxon>Araceae</taxon>
        <taxon>Pothoideae</taxon>
        <taxon>Potheae</taxon>
        <taxon>Anthurium</taxon>
    </lineage>
</organism>
<reference evidence="1" key="1">
    <citation type="submission" date="2015-07" db="EMBL/GenBank/DDBJ databases">
        <title>Transcriptome Assembly of Anthurium amnicola.</title>
        <authorList>
            <person name="Suzuki J."/>
        </authorList>
    </citation>
    <scope>NUCLEOTIDE SEQUENCE</scope>
</reference>
<gene>
    <name evidence="1" type="primary">FDFT_2</name>
    <name evidence="1" type="ORF">g.84352</name>
</gene>
<dbReference type="GO" id="GO:0051996">
    <property type="term" value="F:squalene synthase [NAD(P)H] activity"/>
    <property type="evidence" value="ECO:0007669"/>
    <property type="project" value="InterPro"/>
</dbReference>
<dbReference type="InterPro" id="IPR002060">
    <property type="entry name" value="Squ/phyt_synthse"/>
</dbReference>
<dbReference type="SUPFAM" id="SSF48576">
    <property type="entry name" value="Terpenoid synthases"/>
    <property type="match status" value="1"/>
</dbReference>
<name>A0A1D1Z2W5_9ARAE</name>
<dbReference type="Gene3D" id="1.10.600.10">
    <property type="entry name" value="Farnesyl Diphosphate Synthase"/>
    <property type="match status" value="1"/>
</dbReference>
<dbReference type="InterPro" id="IPR044844">
    <property type="entry name" value="Trans_IPPS_euk-type"/>
</dbReference>
<dbReference type="GO" id="GO:0005789">
    <property type="term" value="C:endoplasmic reticulum membrane"/>
    <property type="evidence" value="ECO:0007669"/>
    <property type="project" value="TreeGrafter"/>
</dbReference>
<dbReference type="GO" id="GO:0010287">
    <property type="term" value="C:plastoglobule"/>
    <property type="evidence" value="ECO:0007669"/>
    <property type="project" value="UniProtKB-ARBA"/>
</dbReference>
<dbReference type="PANTHER" id="PTHR11626">
    <property type="entry name" value="FARNESYL-DIPHOSPHATE FARNESYLTRANSFERASE"/>
    <property type="match status" value="1"/>
</dbReference>
<proteinExistence type="predicted"/>
<sequence length="154" mass="17864">MGTLRAVLEHPEDLMALVRIKVEAARMKRQIPPQPHWAFCYSMLDKISRTFAFVIQLLPPDLRNAVCIFYLVLRALDTIEDDPNISSDKKVPVLQSYYQHIRDSDWSLSCGREDFKILVDKFHFVSMAFLELEKRFSFHLFVSALSVMVVPLCS</sequence>
<dbReference type="EMBL" id="GDJX01006689">
    <property type="protein sequence ID" value="JAT61247.1"/>
    <property type="molecule type" value="Transcribed_RNA"/>
</dbReference>
<dbReference type="PANTHER" id="PTHR11626:SF2">
    <property type="entry name" value="SQUALENE SYNTHASE"/>
    <property type="match status" value="1"/>
</dbReference>
<protein>
    <submittedName>
        <fullName evidence="1">Squalene synthase</fullName>
    </submittedName>
</protein>
<dbReference type="InterPro" id="IPR008949">
    <property type="entry name" value="Isoprenoid_synthase_dom_sf"/>
</dbReference>
<accession>A0A1D1Z2W5</accession>
<dbReference type="Pfam" id="PF00494">
    <property type="entry name" value="SQS_PSY"/>
    <property type="match status" value="1"/>
</dbReference>